<evidence type="ECO:0000313" key="2">
    <source>
        <dbReference type="EMBL" id="KAB5592800.1"/>
    </source>
</evidence>
<organism evidence="2 3">
    <name type="scientific">Ceratobasidium theobromae</name>
    <dbReference type="NCBI Taxonomy" id="1582974"/>
    <lineage>
        <taxon>Eukaryota</taxon>
        <taxon>Fungi</taxon>
        <taxon>Dikarya</taxon>
        <taxon>Basidiomycota</taxon>
        <taxon>Agaricomycotina</taxon>
        <taxon>Agaricomycetes</taxon>
        <taxon>Cantharellales</taxon>
        <taxon>Ceratobasidiaceae</taxon>
        <taxon>Ceratobasidium</taxon>
    </lineage>
</organism>
<feature type="region of interest" description="Disordered" evidence="1">
    <location>
        <begin position="366"/>
        <end position="385"/>
    </location>
</feature>
<feature type="compositionally biased region" description="Low complexity" evidence="1">
    <location>
        <begin position="77"/>
        <end position="87"/>
    </location>
</feature>
<feature type="region of interest" description="Disordered" evidence="1">
    <location>
        <begin position="36"/>
        <end position="114"/>
    </location>
</feature>
<evidence type="ECO:0000256" key="1">
    <source>
        <dbReference type="SAM" id="MobiDB-lite"/>
    </source>
</evidence>
<proteinExistence type="predicted"/>
<dbReference type="AlphaFoldDB" id="A0A5N5QM12"/>
<feature type="region of interest" description="Disordered" evidence="1">
    <location>
        <begin position="561"/>
        <end position="585"/>
    </location>
</feature>
<keyword evidence="2" id="KW-0418">Kinase</keyword>
<feature type="region of interest" description="Disordered" evidence="1">
    <location>
        <begin position="271"/>
        <end position="295"/>
    </location>
</feature>
<dbReference type="Proteomes" id="UP000383932">
    <property type="component" value="Unassembled WGS sequence"/>
</dbReference>
<evidence type="ECO:0000313" key="3">
    <source>
        <dbReference type="Proteomes" id="UP000383932"/>
    </source>
</evidence>
<feature type="compositionally biased region" description="Low complexity" evidence="1">
    <location>
        <begin position="272"/>
        <end position="281"/>
    </location>
</feature>
<sequence length="767" mass="79581">MRFSLPSDKRHIASSQHEIDKRENTELINEIKLKFVPRAGGGGGGGGRGGGGGGSRGGGSGGGGSSGGSRAGVSFPGSSGSRGASAYGRGGGAPTTIASGAFTGRTMGGGTREQVYGTSRYGSGYTYGGGSYVNGRGFPFGYWPIYVPIGVGAGYYGYHEYGPANNSSRPGGQMQQALVRSQYWPAAGSGGNNTNTTAPADNSTASYYIVGDADSVAAVMDALVQNCSVVNASGTAVDENNPIVHVEQAVQYYRSSSFMLALTSYNNSASLPSNAPADNNTAPPPPSADTPLPPGTNLTFFSCLNQTTGAAVPIMNAAPGTLPTTNSLNLVGLLCGAEFCPSSTDMNPDESSGFLGACFSMEKDGRPSPSVPGANEYGIKSPVTERPYDNMTLKPEHTYNLPPQGPTLAEQNLILFLGRLKEEVVVGVVAEEVAEEVGEVAPGAAAEAGEVTGEEVEEVVDGHGVIQLLIGSRGSRSVSSYSKGGGSQTTIPSGIFKGRTIGGGTREQVYGTSRYGSGYTYHSESSYVYSRGFPFGYWPIYVPVGGESGYYGHHEYGPANNSSRPGGPMQQALIRSSDWPPEGGTTALTNNATASYYIVGDADSVAAVMETLVRSCSVVNASGIAIEVGYFKLLLLPNFTGLYAQENSSTVHVEQAVQYYRASSFMLALSSYNNSASLPSNAPADNNTAPLPPSADTTLPLGTNLTFLKCLNETIGASVPIMDAEPSLWDAATFPNVMIMLFSVIQWGWNAANYIPVAVQLIDAQAA</sequence>
<keyword evidence="2" id="KW-0808">Transferase</keyword>
<feature type="compositionally biased region" description="Basic and acidic residues" evidence="1">
    <location>
        <begin position="7"/>
        <end position="24"/>
    </location>
</feature>
<feature type="region of interest" description="Disordered" evidence="1">
    <location>
        <begin position="1"/>
        <end position="24"/>
    </location>
</feature>
<dbReference type="EMBL" id="SSOP01000054">
    <property type="protein sequence ID" value="KAB5592800.1"/>
    <property type="molecule type" value="Genomic_DNA"/>
</dbReference>
<gene>
    <name evidence="2" type="ORF">CTheo_3784</name>
</gene>
<protein>
    <submittedName>
        <fullName evidence="2">Thiamine pyrophosphokinase, catalytic domain-containing protein</fullName>
    </submittedName>
</protein>
<dbReference type="GO" id="GO:0016301">
    <property type="term" value="F:kinase activity"/>
    <property type="evidence" value="ECO:0007669"/>
    <property type="project" value="UniProtKB-KW"/>
</dbReference>
<feature type="compositionally biased region" description="Gly residues" evidence="1">
    <location>
        <begin position="39"/>
        <end position="70"/>
    </location>
</feature>
<feature type="compositionally biased region" description="Pro residues" evidence="1">
    <location>
        <begin position="282"/>
        <end position="294"/>
    </location>
</feature>
<keyword evidence="3" id="KW-1185">Reference proteome</keyword>
<accession>A0A5N5QM12</accession>
<comment type="caution">
    <text evidence="2">The sequence shown here is derived from an EMBL/GenBank/DDBJ whole genome shotgun (WGS) entry which is preliminary data.</text>
</comment>
<reference evidence="2 3" key="1">
    <citation type="journal article" date="2019" name="Fungal Biol. Biotechnol.">
        <title>Draft genome sequence of fastidious pathogen Ceratobasidium theobromae, which causes vascular-streak dieback in Theobroma cacao.</title>
        <authorList>
            <person name="Ali S.S."/>
            <person name="Asman A."/>
            <person name="Shao J."/>
            <person name="Firmansyah A.P."/>
            <person name="Susilo A.W."/>
            <person name="Rosmana A."/>
            <person name="McMahon P."/>
            <person name="Junaid M."/>
            <person name="Guest D."/>
            <person name="Kheng T.Y."/>
            <person name="Meinhardt L.W."/>
            <person name="Bailey B.A."/>
        </authorList>
    </citation>
    <scope>NUCLEOTIDE SEQUENCE [LARGE SCALE GENOMIC DNA]</scope>
    <source>
        <strain evidence="2 3">CT2</strain>
    </source>
</reference>
<name>A0A5N5QM12_9AGAM</name>
<dbReference type="OrthoDB" id="3365917at2759"/>